<keyword evidence="1" id="KW-0548">Nucleotidyltransferase</keyword>
<proteinExistence type="predicted"/>
<name>A0A225X4A7_9STRA</name>
<keyword evidence="1" id="KW-0695">RNA-directed DNA polymerase</keyword>
<comment type="caution">
    <text evidence="1">The sequence shown here is derived from an EMBL/GenBank/DDBJ whole genome shotgun (WGS) entry which is preliminary data.</text>
</comment>
<evidence type="ECO:0000313" key="2">
    <source>
        <dbReference type="Proteomes" id="UP000198211"/>
    </source>
</evidence>
<keyword evidence="1" id="KW-0808">Transferase</keyword>
<gene>
    <name evidence="1" type="ORF">PHMEG_000908</name>
</gene>
<keyword evidence="2" id="KW-1185">Reference proteome</keyword>
<dbReference type="Proteomes" id="UP000198211">
    <property type="component" value="Unassembled WGS sequence"/>
</dbReference>
<protein>
    <submittedName>
        <fullName evidence="1">Reverse transcriptase</fullName>
    </submittedName>
</protein>
<dbReference type="GO" id="GO:0003964">
    <property type="term" value="F:RNA-directed DNA polymerase activity"/>
    <property type="evidence" value="ECO:0007669"/>
    <property type="project" value="UniProtKB-KW"/>
</dbReference>
<dbReference type="EMBL" id="NBNE01000028">
    <property type="protein sequence ID" value="OWZ24108.1"/>
    <property type="molecule type" value="Genomic_DNA"/>
</dbReference>
<reference evidence="2" key="1">
    <citation type="submission" date="2017-03" db="EMBL/GenBank/DDBJ databases">
        <title>Phytopthora megakarya and P. palmivora, two closely related causual agents of cacao black pod achieved similar genome size and gene model numbers by different mechanisms.</title>
        <authorList>
            <person name="Ali S."/>
            <person name="Shao J."/>
            <person name="Larry D.J."/>
            <person name="Kronmiller B."/>
            <person name="Shen D."/>
            <person name="Strem M.D."/>
            <person name="Melnick R.L."/>
            <person name="Guiltinan M.J."/>
            <person name="Tyler B.M."/>
            <person name="Meinhardt L.W."/>
            <person name="Bailey B.A."/>
        </authorList>
    </citation>
    <scope>NUCLEOTIDE SEQUENCE [LARGE SCALE GENOMIC DNA]</scope>
    <source>
        <strain evidence="2">zdho120</strain>
    </source>
</reference>
<sequence length="85" mass="10034">MSDVFQAFAVMMQSRSRATLSYRAQAYGQQEKHLKTSFQFYGEDPLQQDWNKIVQHLVFAINTSIDTPGKRLPFIWSMDWMRSQL</sequence>
<organism evidence="1 2">
    <name type="scientific">Phytophthora megakarya</name>
    <dbReference type="NCBI Taxonomy" id="4795"/>
    <lineage>
        <taxon>Eukaryota</taxon>
        <taxon>Sar</taxon>
        <taxon>Stramenopiles</taxon>
        <taxon>Oomycota</taxon>
        <taxon>Peronosporomycetes</taxon>
        <taxon>Peronosporales</taxon>
        <taxon>Peronosporaceae</taxon>
        <taxon>Phytophthora</taxon>
    </lineage>
</organism>
<evidence type="ECO:0000313" key="1">
    <source>
        <dbReference type="EMBL" id="OWZ24108.1"/>
    </source>
</evidence>
<dbReference type="AlphaFoldDB" id="A0A225X4A7"/>
<accession>A0A225X4A7</accession>